<protein>
    <submittedName>
        <fullName evidence="3">Amidohydrolase</fullName>
    </submittedName>
</protein>
<evidence type="ECO:0000256" key="1">
    <source>
        <dbReference type="ARBA" id="ARBA00023239"/>
    </source>
</evidence>
<dbReference type="InterPro" id="IPR032465">
    <property type="entry name" value="ACMSD"/>
</dbReference>
<name>A0ABS3DWW8_9BACI</name>
<organism evidence="3 4">
    <name type="scientific">Halobacillus kuroshimensis</name>
    <dbReference type="NCBI Taxonomy" id="302481"/>
    <lineage>
        <taxon>Bacteria</taxon>
        <taxon>Bacillati</taxon>
        <taxon>Bacillota</taxon>
        <taxon>Bacilli</taxon>
        <taxon>Bacillales</taxon>
        <taxon>Bacillaceae</taxon>
        <taxon>Halobacillus</taxon>
    </lineage>
</organism>
<dbReference type="SUPFAM" id="SSF51556">
    <property type="entry name" value="Metallo-dependent hydrolases"/>
    <property type="match status" value="1"/>
</dbReference>
<sequence length="289" mass="32610">MKIIDAHIHFSNIGSFKETAEKLSRVHYSADGLEKEMKDNRIEACIGMGVTETEHEEFPARHASTPMLLDLEETPGRVAVCPGVNPWRLDGSGLDALEKELQKPESVGVKIYLGYYPFYACDAVYQPVYDLAAAYRVPVVLHTGDTYSERGLLKYSHPLTLDEAAVMRRDVQFMMAHLGDPWALTGAEVVYKNPNMYADLSGWIVGAGVEVEEKRRGRHFDHIRHALTYCEHYEKLLFGSDWPLVPIGDYAACIGDLIPSRHMEDVFYDNALRLFPKLRAFIENGTSGR</sequence>
<feature type="domain" description="Amidohydrolase-related" evidence="2">
    <location>
        <begin position="4"/>
        <end position="276"/>
    </location>
</feature>
<dbReference type="PANTHER" id="PTHR21240">
    <property type="entry name" value="2-AMINO-3-CARBOXYLMUCONATE-6-SEMIALDEHYDE DECARBOXYLASE"/>
    <property type="match status" value="1"/>
</dbReference>
<evidence type="ECO:0000313" key="3">
    <source>
        <dbReference type="EMBL" id="MBN8235834.1"/>
    </source>
</evidence>
<accession>A0ABS3DWW8</accession>
<dbReference type="Proteomes" id="UP000663970">
    <property type="component" value="Unassembled WGS sequence"/>
</dbReference>
<dbReference type="RefSeq" id="WP_206934006.1">
    <property type="nucleotide sequence ID" value="NZ_JAEKJY010000003.1"/>
</dbReference>
<proteinExistence type="predicted"/>
<dbReference type="InterPro" id="IPR032466">
    <property type="entry name" value="Metal_Hydrolase"/>
</dbReference>
<dbReference type="Pfam" id="PF04909">
    <property type="entry name" value="Amidohydro_2"/>
    <property type="match status" value="1"/>
</dbReference>
<evidence type="ECO:0000313" key="4">
    <source>
        <dbReference type="Proteomes" id="UP000663970"/>
    </source>
</evidence>
<evidence type="ECO:0000259" key="2">
    <source>
        <dbReference type="Pfam" id="PF04909"/>
    </source>
</evidence>
<dbReference type="CDD" id="cd01292">
    <property type="entry name" value="metallo-dependent_hydrolases"/>
    <property type="match status" value="1"/>
</dbReference>
<gene>
    <name evidence="3" type="ORF">JF544_11275</name>
</gene>
<dbReference type="EMBL" id="JAEKJY010000003">
    <property type="protein sequence ID" value="MBN8235834.1"/>
    <property type="molecule type" value="Genomic_DNA"/>
</dbReference>
<comment type="caution">
    <text evidence="3">The sequence shown here is derived from an EMBL/GenBank/DDBJ whole genome shotgun (WGS) entry which is preliminary data.</text>
</comment>
<dbReference type="Gene3D" id="3.20.20.140">
    <property type="entry name" value="Metal-dependent hydrolases"/>
    <property type="match status" value="1"/>
</dbReference>
<reference evidence="3 4" key="1">
    <citation type="submission" date="2020-12" db="EMBL/GenBank/DDBJ databases">
        <title>Oil enriched cultivation method for isolating marine PHA-producing bacteria.</title>
        <authorList>
            <person name="Zheng W."/>
            <person name="Yu S."/>
            <person name="Huang Y."/>
        </authorList>
    </citation>
    <scope>NUCLEOTIDE SEQUENCE [LARGE SCALE GENOMIC DNA]</scope>
    <source>
        <strain evidence="3 4">SY-2-6</strain>
    </source>
</reference>
<keyword evidence="1" id="KW-0456">Lyase</keyword>
<dbReference type="InterPro" id="IPR006680">
    <property type="entry name" value="Amidohydro-rel"/>
</dbReference>
<keyword evidence="4" id="KW-1185">Reference proteome</keyword>